<feature type="region of interest" description="Disordered" evidence="2">
    <location>
        <begin position="338"/>
        <end position="384"/>
    </location>
</feature>
<feature type="region of interest" description="Disordered" evidence="2">
    <location>
        <begin position="54"/>
        <end position="73"/>
    </location>
</feature>
<evidence type="ECO:0000313" key="3">
    <source>
        <dbReference type="EMBL" id="KMZ91619.1"/>
    </source>
</evidence>
<feature type="compositionally biased region" description="Basic and acidic residues" evidence="2">
    <location>
        <begin position="593"/>
        <end position="608"/>
    </location>
</feature>
<feature type="region of interest" description="Disordered" evidence="2">
    <location>
        <begin position="398"/>
        <end position="735"/>
    </location>
</feature>
<protein>
    <recommendedName>
        <fullName evidence="5">Spindle assembly abnormal protein 4</fullName>
    </recommendedName>
</protein>
<organism evidence="3 4">
    <name type="scientific">Plasmodium vivax Mauritania I</name>
    <dbReference type="NCBI Taxonomy" id="1035515"/>
    <lineage>
        <taxon>Eukaryota</taxon>
        <taxon>Sar</taxon>
        <taxon>Alveolata</taxon>
        <taxon>Apicomplexa</taxon>
        <taxon>Aconoidasida</taxon>
        <taxon>Haemosporida</taxon>
        <taxon>Plasmodiidae</taxon>
        <taxon>Plasmodium</taxon>
        <taxon>Plasmodium (Plasmodium)</taxon>
    </lineage>
</organism>
<name>A0A0J9T942_PLAVI</name>
<feature type="compositionally biased region" description="Low complexity" evidence="2">
    <location>
        <begin position="452"/>
        <end position="465"/>
    </location>
</feature>
<evidence type="ECO:0000256" key="1">
    <source>
        <dbReference type="ARBA" id="ARBA00005627"/>
    </source>
</evidence>
<proteinExistence type="inferred from homology"/>
<feature type="compositionally biased region" description="Polar residues" evidence="2">
    <location>
        <begin position="422"/>
        <end position="437"/>
    </location>
</feature>
<dbReference type="InterPro" id="IPR026581">
    <property type="entry name" value="TCP10L/CENPJ"/>
</dbReference>
<feature type="region of interest" description="Disordered" evidence="2">
    <location>
        <begin position="900"/>
        <end position="968"/>
    </location>
</feature>
<feature type="compositionally biased region" description="Basic and acidic residues" evidence="2">
    <location>
        <begin position="1083"/>
        <end position="1105"/>
    </location>
</feature>
<feature type="compositionally biased region" description="Basic and acidic residues" evidence="2">
    <location>
        <begin position="1065"/>
        <end position="1074"/>
    </location>
</feature>
<evidence type="ECO:0000256" key="2">
    <source>
        <dbReference type="SAM" id="MobiDB-lite"/>
    </source>
</evidence>
<dbReference type="EMBL" id="KQ235088">
    <property type="protein sequence ID" value="KMZ91619.1"/>
    <property type="molecule type" value="Genomic_DNA"/>
</dbReference>
<feature type="compositionally biased region" description="Basic and acidic residues" evidence="2">
    <location>
        <begin position="660"/>
        <end position="673"/>
    </location>
</feature>
<sequence>MKKRNEEFDDYYDVYEENWTNDTFEELEYTQSLEKNIKKKLSKEESKQSIFFCTDDNTKMSNAEEAQLSRSDLNFINELETSKEEKGDLHLKFSRSSERGGSSKGNGPGEGVDQSVDQMDEDHHENHTDGHHPGDQADDPISDKLGESKKTDQELFLFKDIYEELEKRPHDEKESSYPYDDNFCKENDDAQFLDKLEFTSSNNESVNAEGPSGNLFPMDKSSMELWDKINSNDAASYGNGVDCLDGDPYGDYGNGDGANFSNECDITPQRSAAFLHSGYSICEDYKGISPNGKAHHMQHSNSSAGFSIMKSRTGDYGEKFGAQTDSPFSSFLKEQMGISESEGGSKDMGYFKRGGNSSGGSNERNEGEAVGLSNGDMPEEMNPLYSNRSRTAVGNFSYQSRHSHESADDVYAGKSIKGRDTSLGNNKGYESSMTKGNSNDEESFHNSHDYNLSKASSSLSLSKLNDSGKKNRRVLLRSSENDSNADSLGVNSKSSVRGYRSHGEGKKKGVNRIGSHAEHTTDTPVRKTTPTKKDSDATSESMKNNLKVKNSSKKKEEKTPRGGTNLEGFQKRRTSSGHSGKASNSLASPKKNSRGDSSNELKKRDDSARSSSDSDSIFAKKGRKNAAPAATATATATAACNSNDSTDICVDLNDEESWDDTDRANDKKGDAKKKGIVAIIKDRHKKEKKKKGEAEGDTTGRKRSSDKGGRKKDAPPNHEELAEQSNSDQLKELGKELNNQINKLEREQDKVKKLEYELIAKSAEIELEREEMKNRMEEEKKKMIKNLEEEKKKWNKEKKRIESEVDKQRSIIMSKRKLTNEVAMFKNKIKELEEKLTAEKRQHKITADKLRKQVESLKIENEKLKTELKISDEYRSKLENYQQKTIMKLATNVVQEKMVKSADATSLPHFSDCSGSSTPVKSKPKGGSGRPASESDSLYKPVSSDDKTVHKNGLREGDPSVVSPKELKGKKKITLNDLFVHKNDMKVGNSAAKDEASIDKNLKKMKLLLEKNRNAPNRDTVYNEEDSSSLTTNEHNKIFRKYFFDHSSKINDKLSYNSGFTNEEEERREPHEQLGKASFLTDYPKRDKQTGGDEKGRGGTERGETEQDAGVPLGRVHGDAPMNVSAERYVSSRGASTKAPKSKPSGGISTPIRYPPPVIGKSNCNLSKSISHRLTNEMGFHTKGDYPSRASKNGKETTPNDRAKTGTSSNVPTMGNTPFRRHGGEGPSALNTRSGELNRNSTLSGELKRNSTIGRSSNDDESAKNNADWRTRSKISPLGNDHLNPFGKNWDFIINFNFDELFNSCENVIESIFSSTKKMKYRQAFVDGKVETLFEDGLRIIEKNRNKKIVDPTNLTIYLYPSKDYRAQLPNSYTLFRFVNKGIYQVNIPNKCQLNKFPNGQIDCKYTDGHTQILFCDGRRKEILPNKEEYAILRNGTIKKLS</sequence>
<feature type="region of interest" description="Disordered" evidence="2">
    <location>
        <begin position="79"/>
        <end position="150"/>
    </location>
</feature>
<feature type="region of interest" description="Disordered" evidence="2">
    <location>
        <begin position="1061"/>
        <end position="1165"/>
    </location>
</feature>
<dbReference type="InterPro" id="IPR047002">
    <property type="entry name" value="Tcp10_C_sf"/>
</dbReference>
<feature type="compositionally biased region" description="Polar residues" evidence="2">
    <location>
        <begin position="576"/>
        <end position="587"/>
    </location>
</feature>
<dbReference type="Proteomes" id="UP000053776">
    <property type="component" value="Unassembled WGS sequence"/>
</dbReference>
<feature type="compositionally biased region" description="Low complexity" evidence="2">
    <location>
        <begin position="353"/>
        <end position="362"/>
    </location>
</feature>
<dbReference type="Gene3D" id="2.60.450.20">
    <property type="match status" value="1"/>
</dbReference>
<feature type="compositionally biased region" description="Basic and acidic residues" evidence="2">
    <location>
        <begin position="121"/>
        <end position="150"/>
    </location>
</feature>
<feature type="compositionally biased region" description="Basic and acidic residues" evidence="2">
    <location>
        <begin position="690"/>
        <end position="721"/>
    </location>
</feature>
<evidence type="ECO:0008006" key="5">
    <source>
        <dbReference type="Google" id="ProtNLM"/>
    </source>
</evidence>
<comment type="similarity">
    <text evidence="1">Belongs to the TCP10 family.</text>
</comment>
<feature type="compositionally biased region" description="Basic and acidic residues" evidence="2">
    <location>
        <begin position="943"/>
        <end position="958"/>
    </location>
</feature>
<evidence type="ECO:0000313" key="4">
    <source>
        <dbReference type="Proteomes" id="UP000053776"/>
    </source>
</evidence>
<accession>A0A0J9T942</accession>
<dbReference type="PANTHER" id="PTHR10331:SF6">
    <property type="entry name" value="SPINDLE ASSEMBLY ABNORMAL 4"/>
    <property type="match status" value="1"/>
</dbReference>
<feature type="compositionally biased region" description="Low complexity" evidence="2">
    <location>
        <begin position="626"/>
        <end position="639"/>
    </location>
</feature>
<gene>
    <name evidence="3" type="ORF">PVMG_00492</name>
</gene>
<feature type="compositionally biased region" description="Polar residues" evidence="2">
    <location>
        <begin position="1205"/>
        <end position="1216"/>
    </location>
</feature>
<feature type="compositionally biased region" description="Basic and acidic residues" evidence="2">
    <location>
        <begin position="515"/>
        <end position="536"/>
    </location>
</feature>
<feature type="compositionally biased region" description="Basic and acidic residues" evidence="2">
    <location>
        <begin position="80"/>
        <end position="98"/>
    </location>
</feature>
<reference evidence="3 4" key="1">
    <citation type="submission" date="2011-08" db="EMBL/GenBank/DDBJ databases">
        <title>The Genome Sequence of Plasmodium vivax Mauritania I.</title>
        <authorList>
            <consortium name="The Broad Institute Genome Sequencing Platform"/>
            <consortium name="The Broad Institute Genome Sequencing Center for Infectious Disease"/>
            <person name="Neafsey D."/>
            <person name="Carlton J."/>
            <person name="Barnwell J."/>
            <person name="Collins W."/>
            <person name="Escalante A."/>
            <person name="Mullikin J."/>
            <person name="Saul A."/>
            <person name="Guigo R."/>
            <person name="Camara F."/>
            <person name="Young S.K."/>
            <person name="Zeng Q."/>
            <person name="Gargeya S."/>
            <person name="Fitzgerald M."/>
            <person name="Haas B."/>
            <person name="Abouelleil A."/>
            <person name="Alvarado L."/>
            <person name="Arachchi H.M."/>
            <person name="Berlin A."/>
            <person name="Brown A."/>
            <person name="Chapman S.B."/>
            <person name="Chen Z."/>
            <person name="Dunbar C."/>
            <person name="Freedman E."/>
            <person name="Gearin G."/>
            <person name="Gellesch M."/>
            <person name="Goldberg J."/>
            <person name="Griggs A."/>
            <person name="Gujja S."/>
            <person name="Heiman D."/>
            <person name="Howarth C."/>
            <person name="Larson L."/>
            <person name="Lui A."/>
            <person name="MacDonald P.J.P."/>
            <person name="Montmayeur A."/>
            <person name="Murphy C."/>
            <person name="Neiman D."/>
            <person name="Pearson M."/>
            <person name="Priest M."/>
            <person name="Roberts A."/>
            <person name="Saif S."/>
            <person name="Shea T."/>
            <person name="Shenoy N."/>
            <person name="Sisk P."/>
            <person name="Stolte C."/>
            <person name="Sykes S."/>
            <person name="Wortman J."/>
            <person name="Nusbaum C."/>
            <person name="Birren B."/>
        </authorList>
    </citation>
    <scope>NUCLEOTIDE SEQUENCE [LARGE SCALE GENOMIC DNA]</scope>
    <source>
        <strain evidence="3 4">Mauritania I</strain>
    </source>
</reference>
<feature type="compositionally biased region" description="Basic and acidic residues" evidence="2">
    <location>
        <begin position="1257"/>
        <end position="1271"/>
    </location>
</feature>
<feature type="compositionally biased region" description="Polar residues" evidence="2">
    <location>
        <begin position="1229"/>
        <end position="1256"/>
    </location>
</feature>
<feature type="compositionally biased region" description="Basic and acidic residues" evidence="2">
    <location>
        <begin position="1193"/>
        <end position="1204"/>
    </location>
</feature>
<feature type="compositionally biased region" description="Polar residues" evidence="2">
    <location>
        <begin position="481"/>
        <end position="495"/>
    </location>
</feature>
<dbReference type="PANTHER" id="PTHR10331">
    <property type="entry name" value="T COMPLEX PROTEIN 10"/>
    <property type="match status" value="1"/>
</dbReference>
<feature type="region of interest" description="Disordered" evidence="2">
    <location>
        <begin position="1177"/>
        <end position="1278"/>
    </location>
</feature>
<dbReference type="OrthoDB" id="10252174at2759"/>